<accession>A0ACB7ZWV5</accession>
<keyword evidence="2" id="KW-1185">Reference proteome</keyword>
<name>A0ACB7ZWV5_9AGAM</name>
<evidence type="ECO:0000313" key="1">
    <source>
        <dbReference type="EMBL" id="KAH7905616.1"/>
    </source>
</evidence>
<sequence length="326" mass="36835">MSGYPYSILRIVTSVLQCLGILLTFFRLWHRFSIRRFWWEDAWAAIASVCGIACLVSYWVQLKTSHSKPQVSVIAYWVYSFAFACAVWAVRMSILYSITRLLSPTKTNHCISIGVTVLFASLWGGIVGWKAYHCGSNLNWYSVSSHSCSMPRSNDIYELATDIISDAILVILPLHMLWNIKLPKNEQRRMILCIFSASIGVSFTSIFRAIYRLSRHSSQAVTASNFEVAICLIVCNLLVTITYFYRLVRKSEEDSSDDSDNHTTTDPVTAPYLTTVDLEHLGEYATNSNSDVSKQSQVTDLFHRNTESILPVAHSRNEASLIVTSQ</sequence>
<organism evidence="1 2">
    <name type="scientific">Hygrophoropsis aurantiaca</name>
    <dbReference type="NCBI Taxonomy" id="72124"/>
    <lineage>
        <taxon>Eukaryota</taxon>
        <taxon>Fungi</taxon>
        <taxon>Dikarya</taxon>
        <taxon>Basidiomycota</taxon>
        <taxon>Agaricomycotina</taxon>
        <taxon>Agaricomycetes</taxon>
        <taxon>Agaricomycetidae</taxon>
        <taxon>Boletales</taxon>
        <taxon>Coniophorineae</taxon>
        <taxon>Hygrophoropsidaceae</taxon>
        <taxon>Hygrophoropsis</taxon>
    </lineage>
</organism>
<reference evidence="1" key="1">
    <citation type="journal article" date="2021" name="New Phytol.">
        <title>Evolutionary innovations through gain and loss of genes in the ectomycorrhizal Boletales.</title>
        <authorList>
            <person name="Wu G."/>
            <person name="Miyauchi S."/>
            <person name="Morin E."/>
            <person name="Kuo A."/>
            <person name="Drula E."/>
            <person name="Varga T."/>
            <person name="Kohler A."/>
            <person name="Feng B."/>
            <person name="Cao Y."/>
            <person name="Lipzen A."/>
            <person name="Daum C."/>
            <person name="Hundley H."/>
            <person name="Pangilinan J."/>
            <person name="Johnson J."/>
            <person name="Barry K."/>
            <person name="LaButti K."/>
            <person name="Ng V."/>
            <person name="Ahrendt S."/>
            <person name="Min B."/>
            <person name="Choi I.G."/>
            <person name="Park H."/>
            <person name="Plett J.M."/>
            <person name="Magnuson J."/>
            <person name="Spatafora J.W."/>
            <person name="Nagy L.G."/>
            <person name="Henrissat B."/>
            <person name="Grigoriev I.V."/>
            <person name="Yang Z.L."/>
            <person name="Xu J."/>
            <person name="Martin F.M."/>
        </authorList>
    </citation>
    <scope>NUCLEOTIDE SEQUENCE</scope>
    <source>
        <strain evidence="1">ATCC 28755</strain>
    </source>
</reference>
<comment type="caution">
    <text evidence="1">The sequence shown here is derived from an EMBL/GenBank/DDBJ whole genome shotgun (WGS) entry which is preliminary data.</text>
</comment>
<gene>
    <name evidence="1" type="ORF">BJ138DRAFT_742414</name>
</gene>
<dbReference type="EMBL" id="MU268154">
    <property type="protein sequence ID" value="KAH7905616.1"/>
    <property type="molecule type" value="Genomic_DNA"/>
</dbReference>
<dbReference type="Proteomes" id="UP000790377">
    <property type="component" value="Unassembled WGS sequence"/>
</dbReference>
<protein>
    <submittedName>
        <fullName evidence="1">Uncharacterized protein</fullName>
    </submittedName>
</protein>
<evidence type="ECO:0000313" key="2">
    <source>
        <dbReference type="Proteomes" id="UP000790377"/>
    </source>
</evidence>
<proteinExistence type="predicted"/>